<evidence type="ECO:0000313" key="1">
    <source>
        <dbReference type="EMBL" id="OWJ74406.1"/>
    </source>
</evidence>
<gene>
    <name evidence="1" type="ORF">CDV49_19545</name>
</gene>
<dbReference type="OrthoDB" id="8420607at2"/>
<dbReference type="Proteomes" id="UP000196878">
    <property type="component" value="Unassembled WGS sequence"/>
</dbReference>
<sequence>MQHYIATYWNGTAWTDLHSEPLPFRDAEDKATSALLKGCGTTRLRPADQPDHLKTISAEQIAALRAYAVRYGEDWKEYLGIEWQCATAPAPLHRLRNTQGPSWLEGFTLPSSIMGCP</sequence>
<keyword evidence="2" id="KW-1185">Reference proteome</keyword>
<dbReference type="RefSeq" id="WP_088216954.1">
    <property type="nucleotide sequence ID" value="NZ_NIPW01000066.1"/>
</dbReference>
<comment type="caution">
    <text evidence="1">The sequence shown here is derived from an EMBL/GenBank/DDBJ whole genome shotgun (WGS) entry which is preliminary data.</text>
</comment>
<dbReference type="EMBL" id="NIPW01000066">
    <property type="protein sequence ID" value="OWJ74406.1"/>
    <property type="molecule type" value="Genomic_DNA"/>
</dbReference>
<evidence type="ECO:0000313" key="2">
    <source>
        <dbReference type="Proteomes" id="UP000196878"/>
    </source>
</evidence>
<organism evidence="1 2">
    <name type="scientific">Haematobacter genomosp. 1</name>
    <dbReference type="NCBI Taxonomy" id="366618"/>
    <lineage>
        <taxon>Bacteria</taxon>
        <taxon>Pseudomonadati</taxon>
        <taxon>Pseudomonadota</taxon>
        <taxon>Alphaproteobacteria</taxon>
        <taxon>Rhodobacterales</taxon>
        <taxon>Paracoccaceae</taxon>
        <taxon>Haematobacter</taxon>
    </lineage>
</organism>
<name>A0A212A6I3_9RHOB</name>
<dbReference type="AlphaFoldDB" id="A0A212A6I3"/>
<proteinExistence type="predicted"/>
<protein>
    <submittedName>
        <fullName evidence="1">Uncharacterized protein</fullName>
    </submittedName>
</protein>
<reference evidence="1 2" key="1">
    <citation type="submission" date="2016-12" db="EMBL/GenBank/DDBJ databases">
        <title>Comparison of Traditional DNA-DNA Hybridization with In Silico Genomic Analysis.</title>
        <authorList>
            <person name="Nicholson A.C."/>
            <person name="Humrighouse B.W."/>
            <person name="Graziano J."/>
            <person name="Lasker B."/>
            <person name="Whitney A.M."/>
            <person name="Mcquiston J.R."/>
        </authorList>
    </citation>
    <scope>NUCLEOTIDE SEQUENCE [LARGE SCALE GENOMIC DNA]</scope>
    <source>
        <strain evidence="1 2">H2240</strain>
    </source>
</reference>
<accession>A0A212A6I3</accession>